<dbReference type="InterPro" id="IPR050950">
    <property type="entry name" value="HTH-type_LysR_regulators"/>
</dbReference>
<dbReference type="PANTHER" id="PTHR30419:SF8">
    <property type="entry name" value="NITROGEN ASSIMILATION TRANSCRIPTIONAL ACTIVATOR-RELATED"/>
    <property type="match status" value="1"/>
</dbReference>
<dbReference type="Pfam" id="PF03466">
    <property type="entry name" value="LysR_substrate"/>
    <property type="match status" value="2"/>
</dbReference>
<comment type="similarity">
    <text evidence="1">Belongs to the LysR transcriptional regulatory family.</text>
</comment>
<reference evidence="7 8" key="1">
    <citation type="submission" date="2018-07" db="EMBL/GenBank/DDBJ databases">
        <title>Arthrobacter sp. nov., isolated from raw cow's milk with high bacterial count.</title>
        <authorList>
            <person name="Hahne J."/>
            <person name="Isele D."/>
            <person name="Lipski A."/>
        </authorList>
    </citation>
    <scope>NUCLEOTIDE SEQUENCE [LARGE SCALE GENOMIC DNA]</scope>
    <source>
        <strain evidence="7 8">JZ R-35</strain>
    </source>
</reference>
<evidence type="ECO:0000256" key="1">
    <source>
        <dbReference type="ARBA" id="ARBA00009437"/>
    </source>
</evidence>
<dbReference type="FunFam" id="1.10.10.10:FF:000001">
    <property type="entry name" value="LysR family transcriptional regulator"/>
    <property type="match status" value="1"/>
</dbReference>
<dbReference type="Gene3D" id="3.40.190.10">
    <property type="entry name" value="Periplasmic binding protein-like II"/>
    <property type="match status" value="1"/>
</dbReference>
<dbReference type="PANTHER" id="PTHR30419">
    <property type="entry name" value="HTH-TYPE TRANSCRIPTIONAL REGULATOR YBHD"/>
    <property type="match status" value="1"/>
</dbReference>
<dbReference type="CDD" id="cd05466">
    <property type="entry name" value="PBP2_LTTR_substrate"/>
    <property type="match status" value="1"/>
</dbReference>
<dbReference type="PROSITE" id="PS50931">
    <property type="entry name" value="HTH_LYSR"/>
    <property type="match status" value="1"/>
</dbReference>
<dbReference type="GO" id="GO:0005829">
    <property type="term" value="C:cytosol"/>
    <property type="evidence" value="ECO:0007669"/>
    <property type="project" value="TreeGrafter"/>
</dbReference>
<protein>
    <submittedName>
        <fullName evidence="7">LysR family transcriptional regulator</fullName>
    </submittedName>
</protein>
<keyword evidence="3" id="KW-0238">DNA-binding</keyword>
<organism evidence="7 8">
    <name type="scientific">Galactobacter valiniphilus</name>
    <dbReference type="NCBI Taxonomy" id="2676122"/>
    <lineage>
        <taxon>Bacteria</taxon>
        <taxon>Bacillati</taxon>
        <taxon>Actinomycetota</taxon>
        <taxon>Actinomycetes</taxon>
        <taxon>Micrococcales</taxon>
        <taxon>Micrococcaceae</taxon>
        <taxon>Galactobacter</taxon>
    </lineage>
</organism>
<evidence type="ECO:0000256" key="2">
    <source>
        <dbReference type="ARBA" id="ARBA00023015"/>
    </source>
</evidence>
<dbReference type="InterPro" id="IPR000847">
    <property type="entry name" value="LysR_HTH_N"/>
</dbReference>
<dbReference type="Pfam" id="PF00126">
    <property type="entry name" value="HTH_1"/>
    <property type="match status" value="1"/>
</dbReference>
<evidence type="ECO:0000259" key="6">
    <source>
        <dbReference type="PROSITE" id="PS50931"/>
    </source>
</evidence>
<name>A0A399JAD8_9MICC</name>
<dbReference type="SUPFAM" id="SSF53850">
    <property type="entry name" value="Periplasmic binding protein-like II"/>
    <property type="match status" value="2"/>
</dbReference>
<sequence>MKLEHLRAFEAVARVGHFTKAAEELFMAQPSLSRQIAGLEADLGQDLFDRGRNGATLTHAGEVLLPIARRMLADAETAQAEMNELAGLSRGRVRLGAPPTLCVSVVAEVLSSFRAAHPGVALEVMEAGSHALAQALSEGRLDLALTVDRGPVGAPVSSESLFTEELVVASARAEGPLGSQANDDAADESGAEGHPGDGAGEGGAAGAPGSPAGEPGAGGEAAPSGTHAPGRTARQVRPATHAAGLGRAALFLGTGAPDARDGNAPAPAAQQPHREPLFSGERLSLAELAELPLVAFNRSYDLRVATDAAFAAAGLEPSVAVEGAEMDAVLRFVERGIGVAVVPATILMERPGLRATRLVEPALTRTAALSVREGGSLDAAARAMRELVLETVERLTRPGTELAALVARA</sequence>
<dbReference type="GO" id="GO:0003700">
    <property type="term" value="F:DNA-binding transcription factor activity"/>
    <property type="evidence" value="ECO:0007669"/>
    <property type="project" value="InterPro"/>
</dbReference>
<comment type="caution">
    <text evidence="7">The sequence shown here is derived from an EMBL/GenBank/DDBJ whole genome shotgun (WGS) entry which is preliminary data.</text>
</comment>
<dbReference type="AlphaFoldDB" id="A0A399JAD8"/>
<evidence type="ECO:0000256" key="4">
    <source>
        <dbReference type="ARBA" id="ARBA00023163"/>
    </source>
</evidence>
<evidence type="ECO:0000256" key="3">
    <source>
        <dbReference type="ARBA" id="ARBA00023125"/>
    </source>
</evidence>
<dbReference type="InterPro" id="IPR036390">
    <property type="entry name" value="WH_DNA-bd_sf"/>
</dbReference>
<dbReference type="Gene3D" id="3.40.190.290">
    <property type="match status" value="1"/>
</dbReference>
<dbReference type="InterPro" id="IPR036388">
    <property type="entry name" value="WH-like_DNA-bd_sf"/>
</dbReference>
<dbReference type="InterPro" id="IPR005119">
    <property type="entry name" value="LysR_subst-bd"/>
</dbReference>
<keyword evidence="8" id="KW-1185">Reference proteome</keyword>
<keyword evidence="2" id="KW-0805">Transcription regulation</keyword>
<keyword evidence="4" id="KW-0804">Transcription</keyword>
<feature type="compositionally biased region" description="Low complexity" evidence="5">
    <location>
        <begin position="207"/>
        <end position="225"/>
    </location>
</feature>
<feature type="compositionally biased region" description="Gly residues" evidence="5">
    <location>
        <begin position="196"/>
        <end position="206"/>
    </location>
</feature>
<feature type="region of interest" description="Disordered" evidence="5">
    <location>
        <begin position="253"/>
        <end position="273"/>
    </location>
</feature>
<accession>A0A399JAD8</accession>
<dbReference type="Gene3D" id="1.10.10.10">
    <property type="entry name" value="Winged helix-like DNA-binding domain superfamily/Winged helix DNA-binding domain"/>
    <property type="match status" value="1"/>
</dbReference>
<evidence type="ECO:0000256" key="5">
    <source>
        <dbReference type="SAM" id="MobiDB-lite"/>
    </source>
</evidence>
<feature type="domain" description="HTH lysR-type" evidence="6">
    <location>
        <begin position="1"/>
        <end position="58"/>
    </location>
</feature>
<dbReference type="SUPFAM" id="SSF46785">
    <property type="entry name" value="Winged helix' DNA-binding domain"/>
    <property type="match status" value="1"/>
</dbReference>
<feature type="region of interest" description="Disordered" evidence="5">
    <location>
        <begin position="175"/>
        <end position="235"/>
    </location>
</feature>
<dbReference type="GO" id="GO:0003677">
    <property type="term" value="F:DNA binding"/>
    <property type="evidence" value="ECO:0007669"/>
    <property type="project" value="UniProtKB-KW"/>
</dbReference>
<evidence type="ECO:0000313" key="7">
    <source>
        <dbReference type="EMBL" id="RII42543.1"/>
    </source>
</evidence>
<gene>
    <name evidence="7" type="ORF">DWB68_07120</name>
</gene>
<proteinExistence type="inferred from homology"/>
<evidence type="ECO:0000313" key="8">
    <source>
        <dbReference type="Proteomes" id="UP000265419"/>
    </source>
</evidence>
<dbReference type="PRINTS" id="PR00039">
    <property type="entry name" value="HTHLYSR"/>
</dbReference>
<dbReference type="EMBL" id="QQXK01000011">
    <property type="protein sequence ID" value="RII42543.1"/>
    <property type="molecule type" value="Genomic_DNA"/>
</dbReference>
<dbReference type="Proteomes" id="UP000265419">
    <property type="component" value="Unassembled WGS sequence"/>
</dbReference>